<evidence type="ECO:0000313" key="5">
    <source>
        <dbReference type="EMBL" id="MDY5145728.1"/>
    </source>
</evidence>
<evidence type="ECO:0000313" key="6">
    <source>
        <dbReference type="Proteomes" id="UP001284901"/>
    </source>
</evidence>
<protein>
    <submittedName>
        <fullName evidence="4">DNA-processing protein DprA</fullName>
    </submittedName>
</protein>
<dbReference type="SUPFAM" id="SSF102405">
    <property type="entry name" value="MCP/YpsA-like"/>
    <property type="match status" value="1"/>
</dbReference>
<gene>
    <name evidence="4" type="primary">dprA</name>
    <name evidence="4" type="ORF">R6G74_00610</name>
    <name evidence="5" type="ORF">R6P33_01655</name>
</gene>
<proteinExistence type="inferred from homology"/>
<dbReference type="AlphaFoldDB" id="A0AAW9HHC4"/>
<feature type="region of interest" description="Disordered" evidence="2">
    <location>
        <begin position="1"/>
        <end position="66"/>
    </location>
</feature>
<organism evidence="4 7">
    <name type="scientific">Actinotignum timonense</name>
    <dbReference type="NCBI Taxonomy" id="1870995"/>
    <lineage>
        <taxon>Bacteria</taxon>
        <taxon>Bacillati</taxon>
        <taxon>Actinomycetota</taxon>
        <taxon>Actinomycetes</taxon>
        <taxon>Actinomycetales</taxon>
        <taxon>Actinomycetaceae</taxon>
        <taxon>Actinotignum</taxon>
    </lineage>
</organism>
<evidence type="ECO:0000256" key="1">
    <source>
        <dbReference type="ARBA" id="ARBA00006525"/>
    </source>
</evidence>
<dbReference type="InterPro" id="IPR003488">
    <property type="entry name" value="DprA"/>
</dbReference>
<dbReference type="GO" id="GO:0009294">
    <property type="term" value="P:DNA-mediated transformation"/>
    <property type="evidence" value="ECO:0007669"/>
    <property type="project" value="InterPro"/>
</dbReference>
<dbReference type="EMBL" id="JAWNFY010000003">
    <property type="protein sequence ID" value="MDY5145728.1"/>
    <property type="molecule type" value="Genomic_DNA"/>
</dbReference>
<feature type="domain" description="Smf/DprA SLOG" evidence="3">
    <location>
        <begin position="144"/>
        <end position="351"/>
    </location>
</feature>
<dbReference type="Proteomes" id="UP001288320">
    <property type="component" value="Unassembled WGS sequence"/>
</dbReference>
<accession>A0AAW9HHC4</accession>
<dbReference type="NCBIfam" id="TIGR00732">
    <property type="entry name" value="dprA"/>
    <property type="match status" value="1"/>
</dbReference>
<dbReference type="GeneID" id="92813906"/>
<comment type="similarity">
    <text evidence="1">Belongs to the DprA/Smf family.</text>
</comment>
<name>A0AAW9HHC4_9ACTO</name>
<dbReference type="Gene3D" id="3.40.50.450">
    <property type="match status" value="1"/>
</dbReference>
<dbReference type="EMBL" id="JAWNFV010000001">
    <property type="protein sequence ID" value="MDY5139821.1"/>
    <property type="molecule type" value="Genomic_DNA"/>
</dbReference>
<reference evidence="4 6" key="1">
    <citation type="submission" date="2023-10" db="EMBL/GenBank/DDBJ databases">
        <title>Whole Genome based description of the genera Actinobaculum and Actinotignum reveals a complex phylogenetic relationship within the species included in the genus Actinotignum.</title>
        <authorList>
            <person name="Jensen C.S."/>
            <person name="Dargis R."/>
            <person name="Kemp M."/>
            <person name="Christensen J.J."/>
        </authorList>
    </citation>
    <scope>NUCLEOTIDE SEQUENCE</scope>
    <source>
        <strain evidence="5 6">SLA_B089</strain>
        <strain evidence="4">SLA_B245</strain>
    </source>
</reference>
<sequence>MTEDKTSRTSSEITGAAGARDTAAETAGTGAAYPGTTGTGAAHPGTAGTGAAHPETAGMKNTSTEEETAAMAWTRLAEGEDYHAVALTDNLGYAGALAWLEEARAGAPVPEPLRAAATRWGARYDAQGFARDRELLNRGYGFTYPGSPTWPQSLAQLGEQRPLGLWWKGNIAALDRPALAMVGSRAATDYGEKIATDFSYELAERGALIVSGGAMGIDAAAHRGAVLANAPTAVVFASGINRPYPKVHQELFARILDTGGLALSETAPGNAPHRHRFLARNRIIAGLSQAVVVIEAPYRSGAINTAGHAHTYGIPVGAVPGSIYAMCSTGCHRLLREGAVCITRVEDIVEILGFSAGQQLLHVNRTRTAAQGNGAAHDRSGAASRTVTRALASGVQLGLGLAVTDPLAGDPRAVRVRDALPARNYQPLDKIAQTAGMGFAEVMAALGKLEVAGIAESRGGKWRLTPQAREASRHRSS</sequence>
<keyword evidence="6" id="KW-1185">Reference proteome</keyword>
<dbReference type="Pfam" id="PF02481">
    <property type="entry name" value="DNA_processg_A"/>
    <property type="match status" value="1"/>
</dbReference>
<evidence type="ECO:0000259" key="3">
    <source>
        <dbReference type="Pfam" id="PF02481"/>
    </source>
</evidence>
<dbReference type="PANTHER" id="PTHR43022:SF1">
    <property type="entry name" value="PROTEIN SMF"/>
    <property type="match status" value="1"/>
</dbReference>
<evidence type="ECO:0000313" key="7">
    <source>
        <dbReference type="Proteomes" id="UP001288320"/>
    </source>
</evidence>
<dbReference type="Proteomes" id="UP001284901">
    <property type="component" value="Unassembled WGS sequence"/>
</dbReference>
<dbReference type="RefSeq" id="WP_087070995.1">
    <property type="nucleotide sequence ID" value="NZ_CAUPFC010000001.1"/>
</dbReference>
<feature type="compositionally biased region" description="Low complexity" evidence="2">
    <location>
        <begin position="14"/>
        <end position="58"/>
    </location>
</feature>
<comment type="caution">
    <text evidence="4">The sequence shown here is derived from an EMBL/GenBank/DDBJ whole genome shotgun (WGS) entry which is preliminary data.</text>
</comment>
<dbReference type="PANTHER" id="PTHR43022">
    <property type="entry name" value="PROTEIN SMF"/>
    <property type="match status" value="1"/>
</dbReference>
<evidence type="ECO:0000313" key="4">
    <source>
        <dbReference type="EMBL" id="MDY5139821.1"/>
    </source>
</evidence>
<dbReference type="InterPro" id="IPR057666">
    <property type="entry name" value="DrpA_SLOG"/>
</dbReference>
<evidence type="ECO:0000256" key="2">
    <source>
        <dbReference type="SAM" id="MobiDB-lite"/>
    </source>
</evidence>